<dbReference type="InterPro" id="IPR005312">
    <property type="entry name" value="DUF1759"/>
</dbReference>
<feature type="compositionally biased region" description="Polar residues" evidence="1">
    <location>
        <begin position="698"/>
        <end position="731"/>
    </location>
</feature>
<feature type="region of interest" description="Disordered" evidence="1">
    <location>
        <begin position="697"/>
        <end position="780"/>
    </location>
</feature>
<dbReference type="EMBL" id="OU963862">
    <property type="protein sequence ID" value="CAH0754618.1"/>
    <property type="molecule type" value="Genomic_DNA"/>
</dbReference>
<dbReference type="Pfam" id="PF03564">
    <property type="entry name" value="DUF1759"/>
    <property type="match status" value="1"/>
</dbReference>
<evidence type="ECO:0008006" key="4">
    <source>
        <dbReference type="Google" id="ProtNLM"/>
    </source>
</evidence>
<name>A0A9P0C847_BEMTA</name>
<reference evidence="2" key="1">
    <citation type="submission" date="2021-12" db="EMBL/GenBank/DDBJ databases">
        <authorList>
            <person name="King R."/>
        </authorList>
    </citation>
    <scope>NUCLEOTIDE SEQUENCE</scope>
</reference>
<keyword evidence="3" id="KW-1185">Reference proteome</keyword>
<proteinExistence type="predicted"/>
<accession>A0A9P0C847</accession>
<dbReference type="PANTHER" id="PTHR47331">
    <property type="entry name" value="PHD-TYPE DOMAIN-CONTAINING PROTEIN"/>
    <property type="match status" value="1"/>
</dbReference>
<organism evidence="2 3">
    <name type="scientific">Bemisia tabaci</name>
    <name type="common">Sweetpotato whitefly</name>
    <name type="synonym">Aleurodes tabaci</name>
    <dbReference type="NCBI Taxonomy" id="7038"/>
    <lineage>
        <taxon>Eukaryota</taxon>
        <taxon>Metazoa</taxon>
        <taxon>Ecdysozoa</taxon>
        <taxon>Arthropoda</taxon>
        <taxon>Hexapoda</taxon>
        <taxon>Insecta</taxon>
        <taxon>Pterygota</taxon>
        <taxon>Neoptera</taxon>
        <taxon>Paraneoptera</taxon>
        <taxon>Hemiptera</taxon>
        <taxon>Sternorrhyncha</taxon>
        <taxon>Aleyrodoidea</taxon>
        <taxon>Aleyrodidae</taxon>
        <taxon>Aleyrodinae</taxon>
        <taxon>Bemisia</taxon>
    </lineage>
</organism>
<dbReference type="Proteomes" id="UP001152759">
    <property type="component" value="Chromosome 1"/>
</dbReference>
<feature type="compositionally biased region" description="Low complexity" evidence="1">
    <location>
        <begin position="740"/>
        <end position="750"/>
    </location>
</feature>
<evidence type="ECO:0000256" key="1">
    <source>
        <dbReference type="SAM" id="MobiDB-lite"/>
    </source>
</evidence>
<sequence length="823" mass="92920">MVKTRKNRQQSFSDVNTRETLVNQHAPSNMGKATALAAKRNAIFNHVKSIHEIFETELSSDNFHQFESFYNDLASERAKFDETQTEIFIVNSTLPETAQIETKSSQIEFTKLLLRTRQAYLSHKPRPVESLNSSGLSEISMQTSKRVQLPKLVLPKFSGKLEDWRSFHSLFTVSIHEAADLAAVQKFQYLLTALSGEALDLVKGLAITEANYAVAWNLLSQRYQCERRHIYHHFWGLLELPELTKVEQIPQLLTKFREHTQALEGLEQHLKDYSSLLTAVIVQKMNKYFRRRFDDFRGVDTKYPELEELVQFLEKECLQVDESHSSGSTQPKRTHALIATNEPSRPQKALHSRSPSPSQTSEKRNEALQPKRACILCKQFHFLPYCELYLQKTPQERRELINKNNLCQNCLRPHPTEKCISQHSCRVCSKRHHTTTCTQSTTSEKPQPTPKVMMSSDHGKDQTHKSEVLLATFLAQIEAPSGRTKIIRGIIDMGAQRSMITTRTAKYLKLKCTTSSAVINAVSETPVKLKGTTEIALKTAEKELVIQNCSVEVLNSITAPLPTQRVSQEVLSKVRDFKLADPQFDLPGKIDMLCGADLLPYLRLGAPVVLGANMPMAIPTIFGTALMGPTPVQAQHLHCAHCNTLLNTEAPVIHKVFHIQADRPKIFVANRENKFKLSHSNVIKSVFKSKGNLALPQFRTQNASPRIKSAASSSVTPKQSERSSPNKNLTPQRHWPKRISPSSDGSWSSSTRVNVQKSKFKFKRLPSRNPPRSYDDPINSFSSRKTRKIIRALGWRSPTGVRSCDHTLGSNIVEHGGSKRGVC</sequence>
<feature type="region of interest" description="Disordered" evidence="1">
    <location>
        <begin position="339"/>
        <end position="365"/>
    </location>
</feature>
<dbReference type="AlphaFoldDB" id="A0A9P0C847"/>
<evidence type="ECO:0000313" key="3">
    <source>
        <dbReference type="Proteomes" id="UP001152759"/>
    </source>
</evidence>
<feature type="region of interest" description="Disordered" evidence="1">
    <location>
        <begin position="438"/>
        <end position="459"/>
    </location>
</feature>
<evidence type="ECO:0000313" key="2">
    <source>
        <dbReference type="EMBL" id="CAH0754618.1"/>
    </source>
</evidence>
<dbReference type="PANTHER" id="PTHR47331:SF5">
    <property type="entry name" value="RIBONUCLEASE H"/>
    <property type="match status" value="1"/>
</dbReference>
<protein>
    <recommendedName>
        <fullName evidence="4">Peptidase aspartic putative domain-containing protein</fullName>
    </recommendedName>
</protein>
<gene>
    <name evidence="2" type="ORF">BEMITA_LOCUS1807</name>
</gene>